<evidence type="ECO:0000313" key="1">
    <source>
        <dbReference type="EMBL" id="KAF1927636.1"/>
    </source>
</evidence>
<proteinExistence type="predicted"/>
<dbReference type="EMBL" id="ML978971">
    <property type="protein sequence ID" value="KAF1927636.1"/>
    <property type="molecule type" value="Genomic_DNA"/>
</dbReference>
<protein>
    <submittedName>
        <fullName evidence="1">Uncharacterized protein</fullName>
    </submittedName>
</protein>
<keyword evidence="2" id="KW-1185">Reference proteome</keyword>
<dbReference type="AlphaFoldDB" id="A0A6A5RMQ8"/>
<name>A0A6A5RMQ8_9PLEO</name>
<gene>
    <name evidence="1" type="ORF">M421DRAFT_171815</name>
</gene>
<accession>A0A6A5RMQ8</accession>
<dbReference type="RefSeq" id="XP_033447888.1">
    <property type="nucleotide sequence ID" value="XM_033587788.1"/>
</dbReference>
<organism evidence="1 2">
    <name type="scientific">Didymella exigua CBS 183.55</name>
    <dbReference type="NCBI Taxonomy" id="1150837"/>
    <lineage>
        <taxon>Eukaryota</taxon>
        <taxon>Fungi</taxon>
        <taxon>Dikarya</taxon>
        <taxon>Ascomycota</taxon>
        <taxon>Pezizomycotina</taxon>
        <taxon>Dothideomycetes</taxon>
        <taxon>Pleosporomycetidae</taxon>
        <taxon>Pleosporales</taxon>
        <taxon>Pleosporineae</taxon>
        <taxon>Didymellaceae</taxon>
        <taxon>Didymella</taxon>
    </lineage>
</organism>
<dbReference type="GeneID" id="54345435"/>
<sequence>MRCCHGYQRSLTYPCPPAHSRPSSPSYIHLPPPPDKRDLPPTPSIPPLCSTGCITTSLCCLPRRPLASLTIIRPICISTTSSKSLSASTRELPTSGASSLSLTRRYIASMFDQFDAGKLWSLATKARQAVFSLLHLV</sequence>
<reference evidence="1" key="1">
    <citation type="journal article" date="2020" name="Stud. Mycol.">
        <title>101 Dothideomycetes genomes: a test case for predicting lifestyles and emergence of pathogens.</title>
        <authorList>
            <person name="Haridas S."/>
            <person name="Albert R."/>
            <person name="Binder M."/>
            <person name="Bloem J."/>
            <person name="Labutti K."/>
            <person name="Salamov A."/>
            <person name="Andreopoulos B."/>
            <person name="Baker S."/>
            <person name="Barry K."/>
            <person name="Bills G."/>
            <person name="Bluhm B."/>
            <person name="Cannon C."/>
            <person name="Castanera R."/>
            <person name="Culley D."/>
            <person name="Daum C."/>
            <person name="Ezra D."/>
            <person name="Gonzalez J."/>
            <person name="Henrissat B."/>
            <person name="Kuo A."/>
            <person name="Liang C."/>
            <person name="Lipzen A."/>
            <person name="Lutzoni F."/>
            <person name="Magnuson J."/>
            <person name="Mondo S."/>
            <person name="Nolan M."/>
            <person name="Ohm R."/>
            <person name="Pangilinan J."/>
            <person name="Park H.-J."/>
            <person name="Ramirez L."/>
            <person name="Alfaro M."/>
            <person name="Sun H."/>
            <person name="Tritt A."/>
            <person name="Yoshinaga Y."/>
            <person name="Zwiers L.-H."/>
            <person name="Turgeon B."/>
            <person name="Goodwin S."/>
            <person name="Spatafora J."/>
            <person name="Crous P."/>
            <person name="Grigoriev I."/>
        </authorList>
    </citation>
    <scope>NUCLEOTIDE SEQUENCE</scope>
    <source>
        <strain evidence="1">CBS 183.55</strain>
    </source>
</reference>
<dbReference type="Proteomes" id="UP000800082">
    <property type="component" value="Unassembled WGS sequence"/>
</dbReference>
<evidence type="ECO:0000313" key="2">
    <source>
        <dbReference type="Proteomes" id="UP000800082"/>
    </source>
</evidence>